<protein>
    <recommendedName>
        <fullName evidence="4">MATH domain-containing protein</fullName>
    </recommendedName>
</protein>
<dbReference type="Pfam" id="PF21355">
    <property type="entry name" value="TRAF-mep_MATH"/>
    <property type="match status" value="3"/>
</dbReference>
<feature type="domain" description="MATH" evidence="1">
    <location>
        <begin position="288"/>
        <end position="437"/>
    </location>
</feature>
<dbReference type="SUPFAM" id="SSF46689">
    <property type="entry name" value="Homeodomain-like"/>
    <property type="match status" value="1"/>
</dbReference>
<dbReference type="SUPFAM" id="SSF49599">
    <property type="entry name" value="TRAF domain-like"/>
    <property type="match status" value="3"/>
</dbReference>
<dbReference type="GO" id="GO:0005634">
    <property type="term" value="C:nucleus"/>
    <property type="evidence" value="ECO:0007669"/>
    <property type="project" value="TreeGrafter"/>
</dbReference>
<dbReference type="InterPro" id="IPR008974">
    <property type="entry name" value="TRAF-like"/>
</dbReference>
<dbReference type="GO" id="GO:0003713">
    <property type="term" value="F:transcription coactivator activity"/>
    <property type="evidence" value="ECO:0007669"/>
    <property type="project" value="TreeGrafter"/>
</dbReference>
<dbReference type="GO" id="GO:0006357">
    <property type="term" value="P:regulation of transcription by RNA polymerase II"/>
    <property type="evidence" value="ECO:0007669"/>
    <property type="project" value="TreeGrafter"/>
</dbReference>
<sequence length="711" mass="82076">MQVCVKASIDGYISINVQLLKGPNDSQLMWPFCGDVVVELLNWLEDKNHQRFVIEVAPLANSSGFAHDRNEGFGQAQFIHISNIYDYFFNNDCFYFRIREVIVYSTNLCSKCPGWQSTNSLSPFGEFTMTNVLKRMEFNRTFYSPEFFTHLNGYKLRLEIQKSLQPQSIGLYARVMWGNNDNNLVWPLQASIVVELLNWRQNASHYSCTLSFNELTPFESKSQVTKGECALSSCGTDAFISYASLGYNSTTDTEYLQDDCLRFCIKEVIVYSSPLSFRKPLWESWLASNFIEHTITRFSERIRLQNVFWSPSFYSSARGYKMCLKVYPAGIGLGENSHVSIHCVLMKGEYDNELKWPFTADVVVDILNWMHDSHHHRVVLKVNEDSVHSSRTRVDQANELGHGWGNSKAIEFGSLFPTSSSPMQYLLDDCMRIRIHEIVIYSTQLLEKTPHWKGSMVRLPQSLAEFTVTGVTQHLLYNTEYISQPFYTDSNGFKLRLEVNFSRERLLSNEEQSVRVLMRRFARFLDAETTEKLIQSFLNEKRLIKRIKCLQTYRCLGIKTLAGSELYERLREKREKTRERMKASLDLITKNNKSIASTEQQNATISCTNIELQGQQAMCSTGKTKYSLTPLNITYSPGVEQLDHEEKQICSVHRILPDVYLHCKGVMIAESRKCGGKLRLMDARKLCRIDVNKTRKIYNHFLSKELVQPPS</sequence>
<dbReference type="GO" id="GO:0140672">
    <property type="term" value="C:ATAC complex"/>
    <property type="evidence" value="ECO:0007669"/>
    <property type="project" value="UniProtKB-ARBA"/>
</dbReference>
<dbReference type="Gene3D" id="1.10.10.10">
    <property type="entry name" value="Winged helix-like DNA-binding domain superfamily/Winged helix DNA-binding domain"/>
    <property type="match status" value="1"/>
</dbReference>
<dbReference type="PANTHER" id="PTHR12374">
    <property type="entry name" value="TRANSCRIPTIONAL ADAPTOR 2 ADA2 -RELATED"/>
    <property type="match status" value="1"/>
</dbReference>
<dbReference type="InterPro" id="IPR049342">
    <property type="entry name" value="TRAF1-6_MATH_dom"/>
</dbReference>
<dbReference type="Gene3D" id="2.60.210.10">
    <property type="entry name" value="Apoptosis, Tumor Necrosis Factor Receptor Associated Protein 2, Chain A"/>
    <property type="match status" value="3"/>
</dbReference>
<dbReference type="AlphaFoldDB" id="A0A1X7VUR6"/>
<dbReference type="PROSITE" id="PS50144">
    <property type="entry name" value="MATH"/>
    <property type="match status" value="1"/>
</dbReference>
<dbReference type="STRING" id="400682.A0A1X7VUR6"/>
<dbReference type="PROSITE" id="PS50934">
    <property type="entry name" value="SWIRM"/>
    <property type="match status" value="1"/>
</dbReference>
<dbReference type="eggNOG" id="KOG0457">
    <property type="taxonomic scope" value="Eukaryota"/>
</dbReference>
<dbReference type="InParanoid" id="A0A1X7VUR6"/>
<dbReference type="GO" id="GO:0003682">
    <property type="term" value="F:chromatin binding"/>
    <property type="evidence" value="ECO:0007669"/>
    <property type="project" value="TreeGrafter"/>
</dbReference>
<dbReference type="EnsemblMetazoa" id="Aqu2.1.43857_001">
    <property type="protein sequence ID" value="Aqu2.1.43857_001"/>
    <property type="gene ID" value="Aqu2.1.43857"/>
</dbReference>
<dbReference type="InterPro" id="IPR007526">
    <property type="entry name" value="SWIRM"/>
</dbReference>
<accession>A0A1X7VUR6</accession>
<feature type="domain" description="SWIRM" evidence="2">
    <location>
        <begin position="622"/>
        <end position="711"/>
    </location>
</feature>
<evidence type="ECO:0000313" key="3">
    <source>
        <dbReference type="EnsemblMetazoa" id="Aqu2.1.43857_001"/>
    </source>
</evidence>
<dbReference type="FunFam" id="1.10.10.10:FF:000087">
    <property type="entry name" value="Transcriptional adapter 2"/>
    <property type="match status" value="1"/>
</dbReference>
<dbReference type="InterPro" id="IPR009057">
    <property type="entry name" value="Homeodomain-like_sf"/>
</dbReference>
<dbReference type="Pfam" id="PF04433">
    <property type="entry name" value="SWIRM"/>
    <property type="match status" value="1"/>
</dbReference>
<evidence type="ECO:0000259" key="2">
    <source>
        <dbReference type="PROSITE" id="PS50934"/>
    </source>
</evidence>
<dbReference type="GO" id="GO:0006338">
    <property type="term" value="P:chromatin remodeling"/>
    <property type="evidence" value="ECO:0007669"/>
    <property type="project" value="TreeGrafter"/>
</dbReference>
<organism evidence="3">
    <name type="scientific">Amphimedon queenslandica</name>
    <name type="common">Sponge</name>
    <dbReference type="NCBI Taxonomy" id="400682"/>
    <lineage>
        <taxon>Eukaryota</taxon>
        <taxon>Metazoa</taxon>
        <taxon>Porifera</taxon>
        <taxon>Demospongiae</taxon>
        <taxon>Heteroscleromorpha</taxon>
        <taxon>Haplosclerida</taxon>
        <taxon>Niphatidae</taxon>
        <taxon>Amphimedon</taxon>
    </lineage>
</organism>
<dbReference type="InterPro" id="IPR036388">
    <property type="entry name" value="WH-like_DNA-bd_sf"/>
</dbReference>
<name>A0A1X7VUR6_AMPQE</name>
<proteinExistence type="predicted"/>
<dbReference type="PANTHER" id="PTHR12374:SF20">
    <property type="entry name" value="TRANSCRIPTIONAL ADAPTER 2-ALPHA"/>
    <property type="match status" value="1"/>
</dbReference>
<dbReference type="eggNOG" id="KOG0297">
    <property type="taxonomic scope" value="Eukaryota"/>
</dbReference>
<evidence type="ECO:0008006" key="4">
    <source>
        <dbReference type="Google" id="ProtNLM"/>
    </source>
</evidence>
<evidence type="ECO:0000259" key="1">
    <source>
        <dbReference type="PROSITE" id="PS50144"/>
    </source>
</evidence>
<dbReference type="InterPro" id="IPR002083">
    <property type="entry name" value="MATH/TRAF_dom"/>
</dbReference>
<dbReference type="OrthoDB" id="270417at2759"/>
<reference evidence="3" key="1">
    <citation type="submission" date="2017-05" db="UniProtKB">
        <authorList>
            <consortium name="EnsemblMetazoa"/>
        </authorList>
    </citation>
    <scope>IDENTIFICATION</scope>
</reference>